<evidence type="ECO:0000256" key="2">
    <source>
        <dbReference type="ARBA" id="ARBA00023315"/>
    </source>
</evidence>
<evidence type="ECO:0000313" key="4">
    <source>
        <dbReference type="EMBL" id="MBB4922830.1"/>
    </source>
</evidence>
<dbReference type="Pfam" id="PF13673">
    <property type="entry name" value="Acetyltransf_10"/>
    <property type="match status" value="1"/>
</dbReference>
<reference evidence="4 5" key="1">
    <citation type="submission" date="2020-08" db="EMBL/GenBank/DDBJ databases">
        <title>Sequencing the genomes of 1000 actinobacteria strains.</title>
        <authorList>
            <person name="Klenk H.-P."/>
        </authorList>
    </citation>
    <scope>NUCLEOTIDE SEQUENCE [LARGE SCALE GENOMIC DNA]</scope>
    <source>
        <strain evidence="4 5">DSM 41654</strain>
    </source>
</reference>
<dbReference type="PANTHER" id="PTHR43877">
    <property type="entry name" value="AMINOALKYLPHOSPHONATE N-ACETYLTRANSFERASE-RELATED-RELATED"/>
    <property type="match status" value="1"/>
</dbReference>
<dbReference type="Gene3D" id="3.40.630.30">
    <property type="match status" value="1"/>
</dbReference>
<accession>A0A7W7VUU1</accession>
<dbReference type="Proteomes" id="UP000540506">
    <property type="component" value="Unassembled WGS sequence"/>
</dbReference>
<comment type="caution">
    <text evidence="4">The sequence shown here is derived from an EMBL/GenBank/DDBJ whole genome shotgun (WGS) entry which is preliminary data.</text>
</comment>
<evidence type="ECO:0000259" key="3">
    <source>
        <dbReference type="PROSITE" id="PS51186"/>
    </source>
</evidence>
<dbReference type="PANTHER" id="PTHR43877:SF1">
    <property type="entry name" value="ACETYLTRANSFERASE"/>
    <property type="match status" value="1"/>
</dbReference>
<proteinExistence type="predicted"/>
<dbReference type="RefSeq" id="WP_184934943.1">
    <property type="nucleotide sequence ID" value="NZ_JACHJV010000001.1"/>
</dbReference>
<dbReference type="GO" id="GO:0016747">
    <property type="term" value="F:acyltransferase activity, transferring groups other than amino-acyl groups"/>
    <property type="evidence" value="ECO:0007669"/>
    <property type="project" value="InterPro"/>
</dbReference>
<evidence type="ECO:0000313" key="5">
    <source>
        <dbReference type="Proteomes" id="UP000540506"/>
    </source>
</evidence>
<sequence length="168" mass="18055">MRAEPTRLGGEPLDNREPLDIRVVRTEREFKLAKAVRHEVFVVEQGIAPELEYDELDATSTHLLALDQDGAPIGTARMISGEPALTLTGVAGRVLLGRLAVLVRARGTGLGAALVGAVEQAGRELGATECELHAQVQALGFYERLGYAAEGPVYDDAGIPHRTMVKLF</sequence>
<dbReference type="PROSITE" id="PS51186">
    <property type="entry name" value="GNAT"/>
    <property type="match status" value="1"/>
</dbReference>
<evidence type="ECO:0000256" key="1">
    <source>
        <dbReference type="ARBA" id="ARBA00022679"/>
    </source>
</evidence>
<keyword evidence="2 4" id="KW-0012">Acyltransferase</keyword>
<organism evidence="4 5">
    <name type="scientific">Kitasatospora kifunensis</name>
    <name type="common">Streptomyces kifunensis</name>
    <dbReference type="NCBI Taxonomy" id="58351"/>
    <lineage>
        <taxon>Bacteria</taxon>
        <taxon>Bacillati</taxon>
        <taxon>Actinomycetota</taxon>
        <taxon>Actinomycetes</taxon>
        <taxon>Kitasatosporales</taxon>
        <taxon>Streptomycetaceae</taxon>
        <taxon>Kitasatospora</taxon>
    </lineage>
</organism>
<gene>
    <name evidence="4" type="ORF">FHR34_001823</name>
</gene>
<name>A0A7W7VUU1_KITKI</name>
<dbReference type="AlphaFoldDB" id="A0A7W7VUU1"/>
<dbReference type="InterPro" id="IPR000182">
    <property type="entry name" value="GNAT_dom"/>
</dbReference>
<dbReference type="InterPro" id="IPR016181">
    <property type="entry name" value="Acyl_CoA_acyltransferase"/>
</dbReference>
<feature type="domain" description="N-acetyltransferase" evidence="3">
    <location>
        <begin position="19"/>
        <end position="168"/>
    </location>
</feature>
<dbReference type="CDD" id="cd04301">
    <property type="entry name" value="NAT_SF"/>
    <property type="match status" value="1"/>
</dbReference>
<keyword evidence="5" id="KW-1185">Reference proteome</keyword>
<dbReference type="EMBL" id="JACHJV010000001">
    <property type="protein sequence ID" value="MBB4922830.1"/>
    <property type="molecule type" value="Genomic_DNA"/>
</dbReference>
<dbReference type="InterPro" id="IPR050832">
    <property type="entry name" value="Bact_Acetyltransf"/>
</dbReference>
<keyword evidence="1 4" id="KW-0808">Transferase</keyword>
<dbReference type="SUPFAM" id="SSF55729">
    <property type="entry name" value="Acyl-CoA N-acyltransferases (Nat)"/>
    <property type="match status" value="1"/>
</dbReference>
<protein>
    <submittedName>
        <fullName evidence="4">Putative GNAT family N-acyltransferase</fullName>
    </submittedName>
</protein>